<dbReference type="InterPro" id="IPR001387">
    <property type="entry name" value="Cro/C1-type_HTH"/>
</dbReference>
<feature type="compositionally biased region" description="Basic residues" evidence="1">
    <location>
        <begin position="154"/>
        <end position="164"/>
    </location>
</feature>
<feature type="domain" description="HTH cro/C1-type" evidence="2">
    <location>
        <begin position="16"/>
        <end position="70"/>
    </location>
</feature>
<gene>
    <name evidence="3" type="ORF">ACFOGJ_22405</name>
</gene>
<reference evidence="4" key="1">
    <citation type="journal article" date="2019" name="Int. J. Syst. Evol. Microbiol.">
        <title>The Global Catalogue of Microorganisms (GCM) 10K type strain sequencing project: providing services to taxonomists for standard genome sequencing and annotation.</title>
        <authorList>
            <consortium name="The Broad Institute Genomics Platform"/>
            <consortium name="The Broad Institute Genome Sequencing Center for Infectious Disease"/>
            <person name="Wu L."/>
            <person name="Ma J."/>
        </authorList>
    </citation>
    <scope>NUCLEOTIDE SEQUENCE [LARGE SCALE GENOMIC DNA]</scope>
    <source>
        <strain evidence="4">KCTC 42964</strain>
    </source>
</reference>
<dbReference type="InterPro" id="IPR010982">
    <property type="entry name" value="Lambda_DNA-bd_dom_sf"/>
</dbReference>
<name>A0ABV7L5S3_9PROT</name>
<dbReference type="CDD" id="cd00093">
    <property type="entry name" value="HTH_XRE"/>
    <property type="match status" value="1"/>
</dbReference>
<dbReference type="EMBL" id="JBHRTR010000035">
    <property type="protein sequence ID" value="MFC3230020.1"/>
    <property type="molecule type" value="Genomic_DNA"/>
</dbReference>
<dbReference type="Proteomes" id="UP001595528">
    <property type="component" value="Unassembled WGS sequence"/>
</dbReference>
<organism evidence="3 4">
    <name type="scientific">Marinibaculum pumilum</name>
    <dbReference type="NCBI Taxonomy" id="1766165"/>
    <lineage>
        <taxon>Bacteria</taxon>
        <taxon>Pseudomonadati</taxon>
        <taxon>Pseudomonadota</taxon>
        <taxon>Alphaproteobacteria</taxon>
        <taxon>Rhodospirillales</taxon>
        <taxon>Rhodospirillaceae</taxon>
        <taxon>Marinibaculum</taxon>
    </lineage>
</organism>
<keyword evidence="4" id="KW-1185">Reference proteome</keyword>
<evidence type="ECO:0000256" key="1">
    <source>
        <dbReference type="SAM" id="MobiDB-lite"/>
    </source>
</evidence>
<dbReference type="Pfam" id="PF01381">
    <property type="entry name" value="HTH_3"/>
    <property type="match status" value="1"/>
</dbReference>
<evidence type="ECO:0000259" key="2">
    <source>
        <dbReference type="PROSITE" id="PS50943"/>
    </source>
</evidence>
<feature type="region of interest" description="Disordered" evidence="1">
    <location>
        <begin position="141"/>
        <end position="164"/>
    </location>
</feature>
<dbReference type="SUPFAM" id="SSF47413">
    <property type="entry name" value="lambda repressor-like DNA-binding domains"/>
    <property type="match status" value="1"/>
</dbReference>
<dbReference type="Gene3D" id="1.10.260.40">
    <property type="entry name" value="lambda repressor-like DNA-binding domains"/>
    <property type="match status" value="1"/>
</dbReference>
<protein>
    <submittedName>
        <fullName evidence="3">Helix-turn-helix domain-containing protein</fullName>
    </submittedName>
</protein>
<sequence>MAQRKNPVDMYVGNRLRLRRTLNGMSQERLGEAVGLTFQQIQKYEKGANRIGASRLYQFSQILSVPPSFFFDGIAEHLQAPEEAFIGTGLKEVPQPLQQANGEDAERDPLSSRETLEMMRAFNRISDPSVRKRIFELCKAVSDKEPEEEEGRGRRGRKRMVARR</sequence>
<comment type="caution">
    <text evidence="3">The sequence shown here is derived from an EMBL/GenBank/DDBJ whole genome shotgun (WGS) entry which is preliminary data.</text>
</comment>
<dbReference type="PROSITE" id="PS50943">
    <property type="entry name" value="HTH_CROC1"/>
    <property type="match status" value="1"/>
</dbReference>
<evidence type="ECO:0000313" key="4">
    <source>
        <dbReference type="Proteomes" id="UP001595528"/>
    </source>
</evidence>
<proteinExistence type="predicted"/>
<dbReference type="SMART" id="SM00530">
    <property type="entry name" value="HTH_XRE"/>
    <property type="match status" value="1"/>
</dbReference>
<accession>A0ABV7L5S3</accession>
<evidence type="ECO:0000313" key="3">
    <source>
        <dbReference type="EMBL" id="MFC3230020.1"/>
    </source>
</evidence>
<dbReference type="RefSeq" id="WP_379904787.1">
    <property type="nucleotide sequence ID" value="NZ_JBHRTR010000035.1"/>
</dbReference>